<accession>A0ABT2MYL2</accession>
<proteinExistence type="predicted"/>
<keyword evidence="2" id="KW-1185">Reference proteome</keyword>
<protein>
    <submittedName>
        <fullName evidence="1">Uncharacterized protein</fullName>
    </submittedName>
</protein>
<sequence length="94" mass="10463">MRLVNYPSPLQPQKVLPSKDFISLFLLKDLSSGPMPKRCNLNKVSSVAPAIAQLRNRSPRMEEPFFSIASSITPFLGLGPVFLEVQSDDRFGID</sequence>
<gene>
    <name evidence="1" type="ORF">NG799_26390</name>
</gene>
<name>A0ABT2MYL2_9CYAN</name>
<reference evidence="1 2" key="1">
    <citation type="journal article" date="2022" name="Front. Microbiol.">
        <title>High genomic differentiation and limited gene flow indicate recent cryptic speciation within the genus Laspinema (cyanobacteria).</title>
        <authorList>
            <person name="Stanojkovic A."/>
            <person name="Skoupy S."/>
            <person name="Skaloud P."/>
            <person name="Dvorak P."/>
        </authorList>
    </citation>
    <scope>NUCLEOTIDE SEQUENCE [LARGE SCALE GENOMIC DNA]</scope>
    <source>
        <strain evidence="1 2">D2a</strain>
    </source>
</reference>
<comment type="caution">
    <text evidence="1">The sequence shown here is derived from an EMBL/GenBank/DDBJ whole genome shotgun (WGS) entry which is preliminary data.</text>
</comment>
<dbReference type="Proteomes" id="UP001525890">
    <property type="component" value="Unassembled WGS sequence"/>
</dbReference>
<organism evidence="1 2">
    <name type="scientific">Laspinema palackyanum D2a</name>
    <dbReference type="NCBI Taxonomy" id="2953684"/>
    <lineage>
        <taxon>Bacteria</taxon>
        <taxon>Bacillati</taxon>
        <taxon>Cyanobacteriota</taxon>
        <taxon>Cyanophyceae</taxon>
        <taxon>Oscillatoriophycideae</taxon>
        <taxon>Oscillatoriales</taxon>
        <taxon>Laspinemataceae</taxon>
        <taxon>Laspinema</taxon>
        <taxon>Laspinema palackyanum</taxon>
    </lineage>
</organism>
<dbReference type="EMBL" id="JAMXFF010000062">
    <property type="protein sequence ID" value="MCT7969849.1"/>
    <property type="molecule type" value="Genomic_DNA"/>
</dbReference>
<evidence type="ECO:0000313" key="2">
    <source>
        <dbReference type="Proteomes" id="UP001525890"/>
    </source>
</evidence>
<evidence type="ECO:0000313" key="1">
    <source>
        <dbReference type="EMBL" id="MCT7969849.1"/>
    </source>
</evidence>
<dbReference type="RefSeq" id="WP_368009294.1">
    <property type="nucleotide sequence ID" value="NZ_JAMXFF010000062.1"/>
</dbReference>